<dbReference type="AlphaFoldDB" id="A0AAN7HLX8"/>
<dbReference type="InterPro" id="IPR013083">
    <property type="entry name" value="Znf_RING/FYVE/PHD"/>
</dbReference>
<evidence type="ECO:0000313" key="3">
    <source>
        <dbReference type="EMBL" id="KAK4513904.1"/>
    </source>
</evidence>
<dbReference type="EC" id="5.4.2.8" evidence="3"/>
<dbReference type="InterPro" id="IPR009057">
    <property type="entry name" value="Homeodomain-like_sf"/>
</dbReference>
<proteinExistence type="predicted"/>
<dbReference type="RefSeq" id="XP_064680570.1">
    <property type="nucleotide sequence ID" value="XM_064825193.1"/>
</dbReference>
<gene>
    <name evidence="3" type="primary">PMM1</name>
    <name evidence="3" type="ORF">ATC70_005911</name>
</gene>
<comment type="caution">
    <text evidence="3">The sequence shown here is derived from an EMBL/GenBank/DDBJ whole genome shotgun (WGS) entry which is preliminary data.</text>
</comment>
<dbReference type="InterPro" id="IPR001005">
    <property type="entry name" value="SANT/Myb"/>
</dbReference>
<dbReference type="GO" id="GO:0004615">
    <property type="term" value="F:phosphomannomutase activity"/>
    <property type="evidence" value="ECO:0007669"/>
    <property type="project" value="UniProtKB-EC"/>
</dbReference>
<feature type="compositionally biased region" description="Low complexity" evidence="1">
    <location>
        <begin position="359"/>
        <end position="369"/>
    </location>
</feature>
<dbReference type="SMART" id="SM00717">
    <property type="entry name" value="SANT"/>
    <property type="match status" value="1"/>
</dbReference>
<feature type="compositionally biased region" description="Basic residues" evidence="1">
    <location>
        <begin position="397"/>
        <end position="407"/>
    </location>
</feature>
<dbReference type="Proteomes" id="UP001304243">
    <property type="component" value="Unassembled WGS sequence"/>
</dbReference>
<keyword evidence="3" id="KW-0413">Isomerase</keyword>
<evidence type="ECO:0000259" key="2">
    <source>
        <dbReference type="PROSITE" id="PS50090"/>
    </source>
</evidence>
<dbReference type="SUPFAM" id="SSF46689">
    <property type="entry name" value="Homeodomain-like"/>
    <property type="match status" value="1"/>
</dbReference>
<feature type="region of interest" description="Disordered" evidence="1">
    <location>
        <begin position="359"/>
        <end position="459"/>
    </location>
</feature>
<name>A0AAN7HLX8_9FUNG</name>
<feature type="compositionally biased region" description="Acidic residues" evidence="1">
    <location>
        <begin position="413"/>
        <end position="426"/>
    </location>
</feature>
<evidence type="ECO:0000313" key="4">
    <source>
        <dbReference type="Proteomes" id="UP001304243"/>
    </source>
</evidence>
<accession>A0AAN7HLX8</accession>
<organism evidence="3 4">
    <name type="scientific">Mucor velutinosus</name>
    <dbReference type="NCBI Taxonomy" id="708070"/>
    <lineage>
        <taxon>Eukaryota</taxon>
        <taxon>Fungi</taxon>
        <taxon>Fungi incertae sedis</taxon>
        <taxon>Mucoromycota</taxon>
        <taxon>Mucoromycotina</taxon>
        <taxon>Mucoromycetes</taxon>
        <taxon>Mucorales</taxon>
        <taxon>Mucorineae</taxon>
        <taxon>Mucoraceae</taxon>
        <taxon>Mucor</taxon>
    </lineage>
</organism>
<dbReference type="Gene3D" id="3.30.40.10">
    <property type="entry name" value="Zinc/RING finger domain, C3HC4 (zinc finger)"/>
    <property type="match status" value="1"/>
</dbReference>
<dbReference type="Gene3D" id="1.10.10.60">
    <property type="entry name" value="Homeodomain-like"/>
    <property type="match status" value="1"/>
</dbReference>
<evidence type="ECO:0000256" key="1">
    <source>
        <dbReference type="SAM" id="MobiDB-lite"/>
    </source>
</evidence>
<dbReference type="EMBL" id="JASEJX010000016">
    <property type="protein sequence ID" value="KAK4513904.1"/>
    <property type="molecule type" value="Genomic_DNA"/>
</dbReference>
<feature type="domain" description="Myb-like" evidence="2">
    <location>
        <begin position="257"/>
        <end position="309"/>
    </location>
</feature>
<dbReference type="PROSITE" id="PS50090">
    <property type="entry name" value="MYB_LIKE"/>
    <property type="match status" value="1"/>
</dbReference>
<dbReference type="CDD" id="cd00167">
    <property type="entry name" value="SANT"/>
    <property type="match status" value="1"/>
</dbReference>
<protein>
    <submittedName>
        <fullName evidence="3">Phosphomannomutase 1</fullName>
        <ecNumber evidence="3">5.4.2.8</ecNumber>
    </submittedName>
</protein>
<reference evidence="3 4" key="1">
    <citation type="submission" date="2022-11" db="EMBL/GenBank/DDBJ databases">
        <title>Mucor velutinosus strain NIH1002 WGS.</title>
        <authorList>
            <person name="Subramanian P."/>
            <person name="Mullikin J.C."/>
            <person name="Segre J.A."/>
            <person name="Zelazny A.M."/>
        </authorList>
    </citation>
    <scope>NUCLEOTIDE SEQUENCE [LARGE SCALE GENOMIC DNA]</scope>
    <source>
        <strain evidence="3 4">NIH1002</strain>
    </source>
</reference>
<sequence length="534" mass="61650">MTEPEKLVSIYYKEDVAKGDTYNVHWKQVPIPSLVQAEPLLAKLRQHPQVTDDSAQEDAFRIDLAEHVKIQTVRKESVFSEQVTESEQAIIQQRVALQQRQYQEFEKKEKSRKIRKVKDVYDYLTSEEVMAMLDESGNDEQEVIVRLTQPAYLHEIRKSIAMKHIQQETKETLNEEQQANYTHLLEKRSKTLKKTTDETAKKTYRTRPDRLGLDEALKKMQDNSVNPFEGWSSARIRAYQMIEQNPNSYYYRFNAPGEEQRRGPWTKEEQVLFHKRIEEVGSKGQWGIFAMKIPGRVGYQCSNYYRLLVETNQIQDPNYVVDENGKAHYLFDKKKVDGSTEKTIRTYSKHGAATLSSLLSSSSTTDVSSGPETPDDSTTIASVYRKRNTQKSTATTSKHKSKRKRRAFTWNSSDEDEDEDDMEDYNDTSGTFKVRSSASTSSKRTRTRSTQVQLATEDDNPLPGFIDPITLDEVIKPAISTYGHVMGYDSWVRCLTNWEGKKNICPLTKKPLSKRDLTVLTPDNIEAYRDKIIQ</sequence>
<dbReference type="GeneID" id="89949597"/>
<keyword evidence="4" id="KW-1185">Reference proteome</keyword>
<dbReference type="SUPFAM" id="SSF57850">
    <property type="entry name" value="RING/U-box"/>
    <property type="match status" value="1"/>
</dbReference>
<dbReference type="Pfam" id="PF00249">
    <property type="entry name" value="Myb_DNA-binding"/>
    <property type="match status" value="1"/>
</dbReference>